<dbReference type="GO" id="GO:0004065">
    <property type="term" value="F:arylsulfatase activity"/>
    <property type="evidence" value="ECO:0007669"/>
    <property type="project" value="TreeGrafter"/>
</dbReference>
<dbReference type="GO" id="GO:0046872">
    <property type="term" value="F:metal ion binding"/>
    <property type="evidence" value="ECO:0007669"/>
    <property type="project" value="UniProtKB-KW"/>
</dbReference>
<sequence length="527" mass="57692">MRKLLLVALALGVIALGYHGFGEIQESREIGPARDAVLAMQTDTNAPASQTGQVTLPESPPNIVIIVADDLGWRDVGYNFSEIRTPNIDRLAAAGLTLNRFYVHPSCSPTRAALMTGKSPMRLGILNPLSKNNPTGLPIEEPTLADYLKAVGYQTALTGKWHLGPRNLAYHPNNRGFDHFYGHLTGGVGYYDKVHGGGYDWQRNGKTVRNGRYSTHLVADEAVRFINARDSEGPFFLYAAFGAPHLPNEAPEASIESYKSIADTNRRIHAAMVSELDSAIGRIHDALIAQGIEQETLIWFMSDNGGLYPYNPARYLPDPLFSWAAASMLGVEMTPEFASFLRTNLNDGGADNRPFASGKQSVQEGGVRVPSFIYWPGQIEADAYNFMATVQDIVPTLLEITGGSAIGTAFDGRSLWPSLQSNTAPAPKEYIVATRVSSEADAVYLYPYKLIEQGGDQRLYDLENDPLETTDIAAREPDIVADLSDYLATFPRGKNVAVPLQQVVNDPDFFGGEEDRKPWAEQAYASE</sequence>
<evidence type="ECO:0000313" key="6">
    <source>
        <dbReference type="EMBL" id="WOE75537.1"/>
    </source>
</evidence>
<dbReference type="InterPro" id="IPR017850">
    <property type="entry name" value="Alkaline_phosphatase_core_sf"/>
</dbReference>
<dbReference type="AlphaFoldDB" id="A0AA97F9I9"/>
<evidence type="ECO:0000313" key="7">
    <source>
        <dbReference type="Proteomes" id="UP001302429"/>
    </source>
</evidence>
<name>A0AA97F9I9_9SPHN</name>
<organism evidence="6 7">
    <name type="scientific">Alterisphingorhabdus coralli</name>
    <dbReference type="NCBI Taxonomy" id="3071408"/>
    <lineage>
        <taxon>Bacteria</taxon>
        <taxon>Pseudomonadati</taxon>
        <taxon>Pseudomonadota</taxon>
        <taxon>Alphaproteobacteria</taxon>
        <taxon>Sphingomonadales</taxon>
        <taxon>Sphingomonadaceae</taxon>
        <taxon>Alterisphingorhabdus (ex Yan et al. 2024)</taxon>
    </lineage>
</organism>
<dbReference type="Pfam" id="PF00884">
    <property type="entry name" value="Sulfatase"/>
    <property type="match status" value="1"/>
</dbReference>
<dbReference type="EMBL" id="CP136594">
    <property type="protein sequence ID" value="WOE75537.1"/>
    <property type="molecule type" value="Genomic_DNA"/>
</dbReference>
<gene>
    <name evidence="6" type="ORF">RB602_02145</name>
</gene>
<dbReference type="Gene3D" id="3.30.1120.10">
    <property type="match status" value="1"/>
</dbReference>
<dbReference type="CDD" id="cd16029">
    <property type="entry name" value="4-S"/>
    <property type="match status" value="1"/>
</dbReference>
<dbReference type="PANTHER" id="PTHR42693">
    <property type="entry name" value="ARYLSULFATASE FAMILY MEMBER"/>
    <property type="match status" value="1"/>
</dbReference>
<reference evidence="6 7" key="1">
    <citation type="submission" date="2023-10" db="EMBL/GenBank/DDBJ databases">
        <title>Complete genome sequence of a Sphingomonadaceae bacterium.</title>
        <authorList>
            <person name="Yan C."/>
        </authorList>
    </citation>
    <scope>NUCLEOTIDE SEQUENCE [LARGE SCALE GENOMIC DNA]</scope>
    <source>
        <strain evidence="6 7">SCSIO 66989</strain>
    </source>
</reference>
<comment type="similarity">
    <text evidence="1">Belongs to the sulfatase family.</text>
</comment>
<protein>
    <submittedName>
        <fullName evidence="6">Arylsulfatase</fullName>
    </submittedName>
</protein>
<dbReference type="KEGG" id="acoa:RB602_02145"/>
<dbReference type="InterPro" id="IPR000917">
    <property type="entry name" value="Sulfatase_N"/>
</dbReference>
<evidence type="ECO:0000256" key="4">
    <source>
        <dbReference type="ARBA" id="ARBA00022837"/>
    </source>
</evidence>
<dbReference type="InterPro" id="IPR050738">
    <property type="entry name" value="Sulfatase"/>
</dbReference>
<keyword evidence="3" id="KW-0378">Hydrolase</keyword>
<evidence type="ECO:0000259" key="5">
    <source>
        <dbReference type="Pfam" id="PF00884"/>
    </source>
</evidence>
<keyword evidence="4" id="KW-0106">Calcium</keyword>
<feature type="domain" description="Sulfatase N-terminal" evidence="5">
    <location>
        <begin position="61"/>
        <end position="402"/>
    </location>
</feature>
<dbReference type="PROSITE" id="PS00523">
    <property type="entry name" value="SULFATASE_1"/>
    <property type="match status" value="1"/>
</dbReference>
<keyword evidence="2" id="KW-0479">Metal-binding</keyword>
<dbReference type="Gene3D" id="3.40.720.10">
    <property type="entry name" value="Alkaline Phosphatase, subunit A"/>
    <property type="match status" value="1"/>
</dbReference>
<dbReference type="Proteomes" id="UP001302429">
    <property type="component" value="Chromosome"/>
</dbReference>
<dbReference type="RefSeq" id="WP_317082541.1">
    <property type="nucleotide sequence ID" value="NZ_CP136594.1"/>
</dbReference>
<keyword evidence="7" id="KW-1185">Reference proteome</keyword>
<evidence type="ECO:0000256" key="2">
    <source>
        <dbReference type="ARBA" id="ARBA00022723"/>
    </source>
</evidence>
<proteinExistence type="inferred from homology"/>
<evidence type="ECO:0000256" key="3">
    <source>
        <dbReference type="ARBA" id="ARBA00022801"/>
    </source>
</evidence>
<dbReference type="SUPFAM" id="SSF53649">
    <property type="entry name" value="Alkaline phosphatase-like"/>
    <property type="match status" value="1"/>
</dbReference>
<evidence type="ECO:0000256" key="1">
    <source>
        <dbReference type="ARBA" id="ARBA00008779"/>
    </source>
</evidence>
<dbReference type="InterPro" id="IPR024607">
    <property type="entry name" value="Sulfatase_CS"/>
</dbReference>
<accession>A0AA97F9I9</accession>
<dbReference type="PANTHER" id="PTHR42693:SF27">
    <property type="entry name" value="ARYLSULFATASE B [PRECURSOR]"/>
    <property type="match status" value="1"/>
</dbReference>